<feature type="transmembrane region" description="Helical" evidence="1">
    <location>
        <begin position="43"/>
        <end position="65"/>
    </location>
</feature>
<keyword evidence="3" id="KW-1185">Reference proteome</keyword>
<dbReference type="Proteomes" id="UP001589862">
    <property type="component" value="Unassembled WGS sequence"/>
</dbReference>
<dbReference type="RefSeq" id="WP_377458009.1">
    <property type="nucleotide sequence ID" value="NZ_JBHLUB010000003.1"/>
</dbReference>
<evidence type="ECO:0000256" key="1">
    <source>
        <dbReference type="SAM" id="Phobius"/>
    </source>
</evidence>
<name>A0ABV6P869_9MICC</name>
<feature type="transmembrane region" description="Helical" evidence="1">
    <location>
        <begin position="99"/>
        <end position="119"/>
    </location>
</feature>
<organism evidence="2 3">
    <name type="scientific">Micrococcoides hystricis</name>
    <dbReference type="NCBI Taxonomy" id="1572761"/>
    <lineage>
        <taxon>Bacteria</taxon>
        <taxon>Bacillati</taxon>
        <taxon>Actinomycetota</taxon>
        <taxon>Actinomycetes</taxon>
        <taxon>Micrococcales</taxon>
        <taxon>Micrococcaceae</taxon>
        <taxon>Micrococcoides</taxon>
    </lineage>
</organism>
<gene>
    <name evidence="2" type="ORF">ACFFFR_02805</name>
</gene>
<sequence>MAPRPLPIILAATCVGLQGLGILGLTIWTAVQFFSFGQAQLPMSVQIAMLVIYLIFAGLYFLVAISMFRGKGWTRSAAVAIEMIVLILAFSFFSVNNPLATTLGVAMLLSGVVVIGSLFTQQAARFLGKDRQGGRAAA</sequence>
<comment type="caution">
    <text evidence="2">The sequence shown here is derived from an EMBL/GenBank/DDBJ whole genome shotgun (WGS) entry which is preliminary data.</text>
</comment>
<feature type="transmembrane region" description="Helical" evidence="1">
    <location>
        <begin position="77"/>
        <end position="93"/>
    </location>
</feature>
<reference evidence="2 3" key="1">
    <citation type="submission" date="2024-09" db="EMBL/GenBank/DDBJ databases">
        <authorList>
            <person name="Sun Q."/>
            <person name="Mori K."/>
        </authorList>
    </citation>
    <scope>NUCLEOTIDE SEQUENCE [LARGE SCALE GENOMIC DNA]</scope>
    <source>
        <strain evidence="2 3">NCAIM B.02604</strain>
    </source>
</reference>
<keyword evidence="1" id="KW-1133">Transmembrane helix</keyword>
<protein>
    <submittedName>
        <fullName evidence="2">Uncharacterized protein</fullName>
    </submittedName>
</protein>
<keyword evidence="1" id="KW-0472">Membrane</keyword>
<keyword evidence="1" id="KW-0812">Transmembrane</keyword>
<accession>A0ABV6P869</accession>
<dbReference type="EMBL" id="JBHLUB010000003">
    <property type="protein sequence ID" value="MFC0581321.1"/>
    <property type="molecule type" value="Genomic_DNA"/>
</dbReference>
<feature type="transmembrane region" description="Helical" evidence="1">
    <location>
        <begin position="7"/>
        <end position="31"/>
    </location>
</feature>
<proteinExistence type="predicted"/>
<evidence type="ECO:0000313" key="2">
    <source>
        <dbReference type="EMBL" id="MFC0581321.1"/>
    </source>
</evidence>
<evidence type="ECO:0000313" key="3">
    <source>
        <dbReference type="Proteomes" id="UP001589862"/>
    </source>
</evidence>